<name>A0A0N5A2W0_PARTI</name>
<dbReference type="WBParaSite" id="PTRK_0001597100.1">
    <property type="protein sequence ID" value="PTRK_0001597100.1"/>
    <property type="gene ID" value="PTRK_0001597100"/>
</dbReference>
<proteinExistence type="predicted"/>
<feature type="compositionally biased region" description="Low complexity" evidence="1">
    <location>
        <begin position="46"/>
        <end position="58"/>
    </location>
</feature>
<evidence type="ECO:0000313" key="3">
    <source>
        <dbReference type="WBParaSite" id="PTRK_0001597100.1"/>
    </source>
</evidence>
<dbReference type="AlphaFoldDB" id="A0A0N5A2W0"/>
<evidence type="ECO:0000313" key="2">
    <source>
        <dbReference type="Proteomes" id="UP000038045"/>
    </source>
</evidence>
<organism evidence="2 3">
    <name type="scientific">Parastrongyloides trichosuri</name>
    <name type="common">Possum-specific nematode worm</name>
    <dbReference type="NCBI Taxonomy" id="131310"/>
    <lineage>
        <taxon>Eukaryota</taxon>
        <taxon>Metazoa</taxon>
        <taxon>Ecdysozoa</taxon>
        <taxon>Nematoda</taxon>
        <taxon>Chromadorea</taxon>
        <taxon>Rhabditida</taxon>
        <taxon>Tylenchina</taxon>
        <taxon>Panagrolaimomorpha</taxon>
        <taxon>Strongyloidoidea</taxon>
        <taxon>Strongyloididae</taxon>
        <taxon>Parastrongyloides</taxon>
    </lineage>
</organism>
<sequence>MPNQQGGMGPGPVMNRGGGMYQRPFYGQGNMMGPGGMNQGMSRPFGSRGMMGPGMNRGMNFGPVGLPGMIG</sequence>
<feature type="region of interest" description="Disordered" evidence="1">
    <location>
        <begin position="32"/>
        <end position="58"/>
    </location>
</feature>
<feature type="region of interest" description="Disordered" evidence="1">
    <location>
        <begin position="1"/>
        <end position="20"/>
    </location>
</feature>
<accession>A0A0N5A2W0</accession>
<evidence type="ECO:0000256" key="1">
    <source>
        <dbReference type="SAM" id="MobiDB-lite"/>
    </source>
</evidence>
<keyword evidence="2" id="KW-1185">Reference proteome</keyword>
<dbReference type="Proteomes" id="UP000038045">
    <property type="component" value="Unplaced"/>
</dbReference>
<protein>
    <submittedName>
        <fullName evidence="3">Cytoadhesion protein</fullName>
    </submittedName>
</protein>
<reference evidence="3" key="1">
    <citation type="submission" date="2017-02" db="UniProtKB">
        <authorList>
            <consortium name="WormBaseParasite"/>
        </authorList>
    </citation>
    <scope>IDENTIFICATION</scope>
</reference>